<organism evidence="11">
    <name type="scientific">Fopius arisanus</name>
    <dbReference type="NCBI Taxonomy" id="64838"/>
    <lineage>
        <taxon>Eukaryota</taxon>
        <taxon>Metazoa</taxon>
        <taxon>Ecdysozoa</taxon>
        <taxon>Arthropoda</taxon>
        <taxon>Hexapoda</taxon>
        <taxon>Insecta</taxon>
        <taxon>Pterygota</taxon>
        <taxon>Neoptera</taxon>
        <taxon>Endopterygota</taxon>
        <taxon>Hymenoptera</taxon>
        <taxon>Apocrita</taxon>
        <taxon>Ichneumonoidea</taxon>
        <taxon>Braconidae</taxon>
        <taxon>Opiinae</taxon>
        <taxon>Fopius</taxon>
    </lineage>
</organism>
<proteinExistence type="inferred from homology"/>
<evidence type="ECO:0000256" key="6">
    <source>
        <dbReference type="ARBA" id="ARBA00022801"/>
    </source>
</evidence>
<keyword evidence="6 9" id="KW-0378">Hydrolase</keyword>
<dbReference type="Gene3D" id="3.20.20.140">
    <property type="entry name" value="Metal-dependent hydrolases"/>
    <property type="match status" value="1"/>
</dbReference>
<dbReference type="NCBIfam" id="NF006679">
    <property type="entry name" value="PRK09228.1"/>
    <property type="match status" value="1"/>
</dbReference>
<dbReference type="UniPathway" id="UPA00603">
    <property type="reaction ID" value="UER00660"/>
</dbReference>
<dbReference type="InterPro" id="IPR051607">
    <property type="entry name" value="Metallo-dep_hydrolases"/>
</dbReference>
<comment type="function">
    <text evidence="9">Catalyzes the hydrolytic deamination of guanine, producing xanthine and ammonia.</text>
</comment>
<evidence type="ECO:0000256" key="4">
    <source>
        <dbReference type="ARBA" id="ARBA00014514"/>
    </source>
</evidence>
<dbReference type="PANTHER" id="PTHR11271">
    <property type="entry name" value="GUANINE DEAMINASE"/>
    <property type="match status" value="1"/>
</dbReference>
<evidence type="ECO:0000256" key="8">
    <source>
        <dbReference type="ARBA" id="ARBA00051148"/>
    </source>
</evidence>
<dbReference type="InterPro" id="IPR011059">
    <property type="entry name" value="Metal-dep_hydrolase_composite"/>
</dbReference>
<evidence type="ECO:0000313" key="11">
    <source>
        <dbReference type="EMBL" id="JAG80219.1"/>
    </source>
</evidence>
<evidence type="ECO:0000256" key="9">
    <source>
        <dbReference type="RuleBase" id="RU366009"/>
    </source>
</evidence>
<gene>
    <name evidence="11" type="primary">SPCC1672.03c_0</name>
    <name evidence="12" type="synonym">SPCC1672.03c_1</name>
    <name evidence="12" type="ORF">g.33967</name>
    <name evidence="11" type="ORF">g.33983</name>
</gene>
<dbReference type="EMBL" id="GBYB01010454">
    <property type="protein sequence ID" value="JAG80221.1"/>
    <property type="molecule type" value="Transcribed_RNA"/>
</dbReference>
<comment type="pathway">
    <text evidence="1 9">Purine metabolism; guanine degradation; xanthine from guanine: step 1/1.</text>
</comment>
<dbReference type="SUPFAM" id="SSF51338">
    <property type="entry name" value="Composite domain of metallo-dependent hydrolases"/>
    <property type="match status" value="2"/>
</dbReference>
<dbReference type="AlphaFoldDB" id="A0A0C9RBD1"/>
<evidence type="ECO:0000256" key="1">
    <source>
        <dbReference type="ARBA" id="ARBA00004984"/>
    </source>
</evidence>
<evidence type="ECO:0000313" key="12">
    <source>
        <dbReference type="EMBL" id="JAG80221.1"/>
    </source>
</evidence>
<evidence type="ECO:0000256" key="2">
    <source>
        <dbReference type="ARBA" id="ARBA00006745"/>
    </source>
</evidence>
<dbReference type="Gene3D" id="2.30.40.10">
    <property type="entry name" value="Urease, subunit C, domain 1"/>
    <property type="match status" value="1"/>
</dbReference>
<dbReference type="EC" id="3.5.4.3" evidence="3 9"/>
<feature type="domain" description="Amidohydrolase-related" evidence="10">
    <location>
        <begin position="88"/>
        <end position="456"/>
    </location>
</feature>
<dbReference type="FunFam" id="3.20.20.140:FF:000022">
    <property type="entry name" value="Guanine deaminase"/>
    <property type="match status" value="1"/>
</dbReference>
<dbReference type="InterPro" id="IPR014311">
    <property type="entry name" value="Guanine_deaminase"/>
</dbReference>
<dbReference type="GO" id="GO:0008270">
    <property type="term" value="F:zinc ion binding"/>
    <property type="evidence" value="ECO:0007669"/>
    <property type="project" value="UniProtKB-UniRule"/>
</dbReference>
<sequence length="457" mass="50506">MMTWNKFLSVEDVQISKDLSSGVCSSSMMETVLFVGPVVHTKKEGMIEILDEAAVLIKDGKIMSVGEASSSLDVKADKIIHLQDGQLLIPGFIDCHIHAVQLPNLGIGYDRCLMEWLEKYTFPLERKYSDAEFANRVYDTVVEQTLNAGTTTACYFASLYGKSSVILAEKASKYGQRAFIGKVNMNAPRDDGYCETTEESLQATTEFINDISNIDNPLIKPVVTPRFALSCDMDLMKGLAKLAEDKNLLIQTHVSENLAEIEICKKMYPECSTYVSVYEEAGLLTKKTVLAHGVHLEDSELEILKNRKTSIIHCPTSNTCLRSGLCDVKRLKSKGINVGLGTDVAGGHSVSILDVMRSALQVSTHLAFFKKGYEPLNYIDVFYLATLGGAKALAIEDQVGSFEPGKQFDALIIDTNKPNGPLNNLSEWTIEEQLQRFIYSGDDRNISQVFVAGHQVK</sequence>
<dbReference type="Pfam" id="PF01979">
    <property type="entry name" value="Amidohydro_1"/>
    <property type="match status" value="1"/>
</dbReference>
<protein>
    <recommendedName>
        <fullName evidence="4 9">Guanine deaminase</fullName>
        <shortName evidence="9">Guanase</shortName>
        <ecNumber evidence="3 9">3.5.4.3</ecNumber>
    </recommendedName>
    <alternativeName>
        <fullName evidence="9">Guanine aminohydrolase</fullName>
    </alternativeName>
</protein>
<dbReference type="SUPFAM" id="SSF51556">
    <property type="entry name" value="Metallo-dependent hydrolases"/>
    <property type="match status" value="1"/>
</dbReference>
<evidence type="ECO:0000256" key="5">
    <source>
        <dbReference type="ARBA" id="ARBA00022723"/>
    </source>
</evidence>
<comment type="cofactor">
    <cofactor evidence="9">
        <name>Zn(2+)</name>
        <dbReference type="ChEBI" id="CHEBI:29105"/>
    </cofactor>
    <text evidence="9">Binds 1 zinc ion per subunit.</text>
</comment>
<dbReference type="PANTHER" id="PTHR11271:SF6">
    <property type="entry name" value="GUANINE DEAMINASE"/>
    <property type="match status" value="1"/>
</dbReference>
<dbReference type="InterPro" id="IPR006680">
    <property type="entry name" value="Amidohydro-rel"/>
</dbReference>
<keyword evidence="7 9" id="KW-0862">Zinc</keyword>
<accession>A0A0C9RBD1</accession>
<keyword evidence="5 9" id="KW-0479">Metal-binding</keyword>
<dbReference type="GO" id="GO:0005829">
    <property type="term" value="C:cytosol"/>
    <property type="evidence" value="ECO:0007669"/>
    <property type="project" value="TreeGrafter"/>
</dbReference>
<reference evidence="11" key="1">
    <citation type="submission" date="2015-01" db="EMBL/GenBank/DDBJ databases">
        <title>Transcriptome Assembly of Fopius arisanus.</title>
        <authorList>
            <person name="Geib S."/>
        </authorList>
    </citation>
    <scope>NUCLEOTIDE SEQUENCE</scope>
</reference>
<comment type="catalytic activity">
    <reaction evidence="8 9">
        <text>guanine + H2O + H(+) = xanthine + NH4(+)</text>
        <dbReference type="Rhea" id="RHEA:14665"/>
        <dbReference type="ChEBI" id="CHEBI:15377"/>
        <dbReference type="ChEBI" id="CHEBI:15378"/>
        <dbReference type="ChEBI" id="CHEBI:16235"/>
        <dbReference type="ChEBI" id="CHEBI:17712"/>
        <dbReference type="ChEBI" id="CHEBI:28938"/>
        <dbReference type="EC" id="3.5.4.3"/>
    </reaction>
</comment>
<dbReference type="GO" id="GO:0006147">
    <property type="term" value="P:guanine catabolic process"/>
    <property type="evidence" value="ECO:0007669"/>
    <property type="project" value="UniProtKB-UniRule"/>
</dbReference>
<dbReference type="NCBIfam" id="TIGR02967">
    <property type="entry name" value="guan_deamin"/>
    <property type="match status" value="1"/>
</dbReference>
<comment type="similarity">
    <text evidence="2 9">Belongs to the metallo-dependent hydrolases superfamily. ATZ/TRZ family.</text>
</comment>
<name>A0A0C9RBD1_9HYME</name>
<evidence type="ECO:0000256" key="3">
    <source>
        <dbReference type="ARBA" id="ARBA00012781"/>
    </source>
</evidence>
<dbReference type="EMBL" id="GBYB01010452">
    <property type="protein sequence ID" value="JAG80219.1"/>
    <property type="molecule type" value="Transcribed_RNA"/>
</dbReference>
<dbReference type="InterPro" id="IPR032466">
    <property type="entry name" value="Metal_Hydrolase"/>
</dbReference>
<evidence type="ECO:0000259" key="10">
    <source>
        <dbReference type="Pfam" id="PF01979"/>
    </source>
</evidence>
<dbReference type="GO" id="GO:0008892">
    <property type="term" value="F:guanine deaminase activity"/>
    <property type="evidence" value="ECO:0007669"/>
    <property type="project" value="UniProtKB-UniRule"/>
</dbReference>
<evidence type="ECO:0000256" key="7">
    <source>
        <dbReference type="ARBA" id="ARBA00022833"/>
    </source>
</evidence>